<organism evidence="2 3">
    <name type="scientific">Paracoccus spongiarum</name>
    <dbReference type="NCBI Taxonomy" id="3064387"/>
    <lineage>
        <taxon>Bacteria</taxon>
        <taxon>Pseudomonadati</taxon>
        <taxon>Pseudomonadota</taxon>
        <taxon>Alphaproteobacteria</taxon>
        <taxon>Rhodobacterales</taxon>
        <taxon>Paracoccaceae</taxon>
        <taxon>Paracoccus</taxon>
    </lineage>
</organism>
<evidence type="ECO:0000313" key="2">
    <source>
        <dbReference type="EMBL" id="MDP5307258.1"/>
    </source>
</evidence>
<dbReference type="EMBL" id="JAVAMQ010000007">
    <property type="protein sequence ID" value="MDP5307258.1"/>
    <property type="molecule type" value="Genomic_DNA"/>
</dbReference>
<reference evidence="2 3" key="1">
    <citation type="submission" date="2023-08" db="EMBL/GenBank/DDBJ databases">
        <authorList>
            <person name="Park J.-S."/>
        </authorList>
    </citation>
    <scope>NUCLEOTIDE SEQUENCE [LARGE SCALE GENOMIC DNA]</scope>
    <source>
        <strain evidence="2 3">2205BS29-5</strain>
    </source>
</reference>
<dbReference type="InterPro" id="IPR009562">
    <property type="entry name" value="DUF1178"/>
</dbReference>
<feature type="region of interest" description="Disordered" evidence="1">
    <location>
        <begin position="50"/>
        <end position="82"/>
    </location>
</feature>
<dbReference type="RefSeq" id="WP_305963109.1">
    <property type="nucleotide sequence ID" value="NZ_JAVAMQ010000007.1"/>
</dbReference>
<proteinExistence type="predicted"/>
<protein>
    <submittedName>
        <fullName evidence="2">DUF1178 family protein</fullName>
    </submittedName>
</protein>
<feature type="region of interest" description="Disordered" evidence="1">
    <location>
        <begin position="121"/>
        <end position="149"/>
    </location>
</feature>
<accession>A0ABT9JBP2</accession>
<sequence>MIRYALRCDKRHDFDGWFRSSEGFESLRRAGQVVCAQCGSTQVEKALMAPAVPKEAADQPAAPAAQPSSHPLSRPRSAAEAALASLRRHVEANSDYVGMNFVAEARAMHEGAAPHRAIHGEARPDEARKLIEDGAPVAPLPFLPRQKSN</sequence>
<feature type="compositionally biased region" description="Low complexity" evidence="1">
    <location>
        <begin position="58"/>
        <end position="82"/>
    </location>
</feature>
<comment type="caution">
    <text evidence="2">The sequence shown here is derived from an EMBL/GenBank/DDBJ whole genome shotgun (WGS) entry which is preliminary data.</text>
</comment>
<dbReference type="Proteomes" id="UP001224997">
    <property type="component" value="Unassembled WGS sequence"/>
</dbReference>
<feature type="compositionally biased region" description="Basic and acidic residues" evidence="1">
    <location>
        <begin position="121"/>
        <end position="132"/>
    </location>
</feature>
<evidence type="ECO:0000256" key="1">
    <source>
        <dbReference type="SAM" id="MobiDB-lite"/>
    </source>
</evidence>
<keyword evidence="3" id="KW-1185">Reference proteome</keyword>
<evidence type="ECO:0000313" key="3">
    <source>
        <dbReference type="Proteomes" id="UP001224997"/>
    </source>
</evidence>
<name>A0ABT9JBP2_9RHOB</name>
<gene>
    <name evidence="2" type="ORF">Q5Y72_09135</name>
</gene>
<dbReference type="Pfam" id="PF06676">
    <property type="entry name" value="DUF1178"/>
    <property type="match status" value="1"/>
</dbReference>
<dbReference type="PIRSF" id="PIRSF032131">
    <property type="entry name" value="UCP032131"/>
    <property type="match status" value="1"/>
</dbReference>